<dbReference type="RefSeq" id="XP_031549046.1">
    <property type="nucleotide sequence ID" value="XM_031693186.1"/>
</dbReference>
<dbReference type="InterPro" id="IPR012340">
    <property type="entry name" value="NA-bd_OB-fold"/>
</dbReference>
<accession>A0A6P8H0Z4</accession>
<dbReference type="Gene3D" id="2.40.50.140">
    <property type="entry name" value="Nucleic acid-binding proteins"/>
    <property type="match status" value="1"/>
</dbReference>
<dbReference type="OrthoDB" id="5970613at2759"/>
<keyword evidence="1" id="KW-1185">Reference proteome</keyword>
<dbReference type="KEGG" id="aten:116286635"/>
<dbReference type="SUPFAM" id="SSF50249">
    <property type="entry name" value="Nucleic acid-binding proteins"/>
    <property type="match status" value="1"/>
</dbReference>
<reference evidence="2" key="1">
    <citation type="submission" date="2025-08" db="UniProtKB">
        <authorList>
            <consortium name="RefSeq"/>
        </authorList>
    </citation>
    <scope>IDENTIFICATION</scope>
    <source>
        <tissue evidence="2">Tentacle</tissue>
    </source>
</reference>
<gene>
    <name evidence="2" type="primary">LOC116286635</name>
</gene>
<evidence type="ECO:0000313" key="1">
    <source>
        <dbReference type="Proteomes" id="UP000515163"/>
    </source>
</evidence>
<dbReference type="Proteomes" id="UP000515163">
    <property type="component" value="Unplaced"/>
</dbReference>
<proteinExistence type="predicted"/>
<dbReference type="AlphaFoldDB" id="A0A6P8H0Z4"/>
<organism evidence="1 2">
    <name type="scientific">Actinia tenebrosa</name>
    <name type="common">Australian red waratah sea anemone</name>
    <dbReference type="NCBI Taxonomy" id="6105"/>
    <lineage>
        <taxon>Eukaryota</taxon>
        <taxon>Metazoa</taxon>
        <taxon>Cnidaria</taxon>
        <taxon>Anthozoa</taxon>
        <taxon>Hexacorallia</taxon>
        <taxon>Actiniaria</taxon>
        <taxon>Actiniidae</taxon>
        <taxon>Actinia</taxon>
    </lineage>
</organism>
<sequence>MSPSDLLSMDRRNIETIKKNGSTIRLLRGAITDNTGTIKVRFWDPYCDLQSGRAYSFANLKVRQYSEHKYLTTAPSTVADEIDEEFPVPDEDELNDVTTIRVEGFKMINNYATWYTCLNCSKHVTDVPTLKSAKCNNCKAIMLLEACPKMMSVKVAICDPSNEESYLWLTIFRDVLTQMIPPAIRKMR</sequence>
<name>A0A6P8H0Z4_ACTTE</name>
<dbReference type="GeneID" id="116286635"/>
<evidence type="ECO:0000313" key="2">
    <source>
        <dbReference type="RefSeq" id="XP_031549046.1"/>
    </source>
</evidence>
<protein>
    <submittedName>
        <fullName evidence="2">Uncharacterized protein LOC116286635</fullName>
    </submittedName>
</protein>
<dbReference type="InParanoid" id="A0A6P8H0Z4"/>